<gene>
    <name evidence="3" type="ORF">D5400_10610</name>
</gene>
<proteinExistence type="predicted"/>
<feature type="domain" description="Kazal-like" evidence="2">
    <location>
        <begin position="46"/>
        <end position="85"/>
    </location>
</feature>
<accession>A0A3Q8XQ85</accession>
<dbReference type="OrthoDB" id="9800302at2"/>
<dbReference type="InterPro" id="IPR002350">
    <property type="entry name" value="Kazal_dom"/>
</dbReference>
<feature type="compositionally biased region" description="Gly residues" evidence="1">
    <location>
        <begin position="102"/>
        <end position="130"/>
    </location>
</feature>
<feature type="compositionally biased region" description="Pro residues" evidence="1">
    <location>
        <begin position="86"/>
        <end position="101"/>
    </location>
</feature>
<evidence type="ECO:0000313" key="4">
    <source>
        <dbReference type="Proteomes" id="UP000268192"/>
    </source>
</evidence>
<dbReference type="SUPFAM" id="SSF100895">
    <property type="entry name" value="Kazal-type serine protease inhibitors"/>
    <property type="match status" value="2"/>
</dbReference>
<evidence type="ECO:0000256" key="1">
    <source>
        <dbReference type="SAM" id="MobiDB-lite"/>
    </source>
</evidence>
<dbReference type="PANTHER" id="PTHR21131">
    <property type="entry name" value="SERINE-TYPE ENDOPEPTIDASE INHIBITOR"/>
    <property type="match status" value="1"/>
</dbReference>
<dbReference type="PROSITE" id="PS51465">
    <property type="entry name" value="KAZAL_2"/>
    <property type="match status" value="1"/>
</dbReference>
<reference evidence="3 4" key="1">
    <citation type="submission" date="2018-09" db="EMBL/GenBank/DDBJ databases">
        <title>Marinorhizobium profundi gen. nov., sp. nov., isolated from a deep-sea sediment sample from the New Britain Trench and proposal of Marinorhizobiaceae fam. nov. in the order Rhizobiales of the class Alphaproteobacteria.</title>
        <authorList>
            <person name="Cao J."/>
        </authorList>
    </citation>
    <scope>NUCLEOTIDE SEQUENCE [LARGE SCALE GENOMIC DNA]</scope>
    <source>
        <strain evidence="3 4">WS11</strain>
    </source>
</reference>
<keyword evidence="4" id="KW-1185">Reference proteome</keyword>
<protein>
    <submittedName>
        <fullName evidence="3">Protease inhibitor</fullName>
    </submittedName>
</protein>
<evidence type="ECO:0000313" key="3">
    <source>
        <dbReference type="EMBL" id="AZN71667.1"/>
    </source>
</evidence>
<sequence length="169" mass="16933">MSFLSAKSVGVSFVLLSILSGCVVVEDGPRPYPPGPPGPPPGPQVCPQIYAPVCGDRNGRLETLPNQCVARAQGFRIVADGECRRPGPPPRPGFPGGPGPGPGWGGPGGPGGPGPGWGGGPGPGRPGGPGICTREYAPVCGRRGPQFQTFGNACEADNSGFRVVAQGPC</sequence>
<evidence type="ECO:0000259" key="2">
    <source>
        <dbReference type="PROSITE" id="PS51465"/>
    </source>
</evidence>
<dbReference type="PROSITE" id="PS51257">
    <property type="entry name" value="PROKAR_LIPOPROTEIN"/>
    <property type="match status" value="1"/>
</dbReference>
<dbReference type="AlphaFoldDB" id="A0A3Q8XQ85"/>
<dbReference type="Proteomes" id="UP000268192">
    <property type="component" value="Chromosome"/>
</dbReference>
<dbReference type="KEGG" id="abaw:D5400_10610"/>
<dbReference type="RefSeq" id="WP_126009979.1">
    <property type="nucleotide sequence ID" value="NZ_CP032509.1"/>
</dbReference>
<dbReference type="EMBL" id="CP032509">
    <property type="protein sequence ID" value="AZN71667.1"/>
    <property type="molecule type" value="Genomic_DNA"/>
</dbReference>
<feature type="region of interest" description="Disordered" evidence="1">
    <location>
        <begin position="80"/>
        <end position="135"/>
    </location>
</feature>
<dbReference type="InterPro" id="IPR053265">
    <property type="entry name" value="Serpin"/>
</dbReference>
<dbReference type="Pfam" id="PF07648">
    <property type="entry name" value="Kazal_2"/>
    <property type="match status" value="2"/>
</dbReference>
<dbReference type="PANTHER" id="PTHR21131:SF0">
    <property type="entry name" value="GEO10195P1-RELATED"/>
    <property type="match status" value="1"/>
</dbReference>
<organism evidence="3 4">
    <name type="scientific">Georhizobium profundi</name>
    <dbReference type="NCBI Taxonomy" id="2341112"/>
    <lineage>
        <taxon>Bacteria</taxon>
        <taxon>Pseudomonadati</taxon>
        <taxon>Pseudomonadota</taxon>
        <taxon>Alphaproteobacteria</taxon>
        <taxon>Hyphomicrobiales</taxon>
        <taxon>Rhizobiaceae</taxon>
        <taxon>Georhizobium</taxon>
    </lineage>
</organism>
<dbReference type="Gene3D" id="3.30.60.30">
    <property type="match status" value="2"/>
</dbReference>
<dbReference type="CDD" id="cd00104">
    <property type="entry name" value="KAZAL_FS"/>
    <property type="match status" value="1"/>
</dbReference>
<dbReference type="SMART" id="SM00280">
    <property type="entry name" value="KAZAL"/>
    <property type="match status" value="2"/>
</dbReference>
<name>A0A3Q8XQ85_9HYPH</name>
<dbReference type="InterPro" id="IPR036058">
    <property type="entry name" value="Kazal_dom_sf"/>
</dbReference>